<accession>A0A2I8F344</accession>
<dbReference type="InterPro" id="IPR046341">
    <property type="entry name" value="SET_dom_sf"/>
</dbReference>
<dbReference type="Pfam" id="PF00856">
    <property type="entry name" value="SET"/>
    <property type="match status" value="1"/>
</dbReference>
<evidence type="ECO:0000259" key="7">
    <source>
        <dbReference type="PROSITE" id="PS50868"/>
    </source>
</evidence>
<dbReference type="GO" id="GO:0032259">
    <property type="term" value="P:methylation"/>
    <property type="evidence" value="ECO:0007669"/>
    <property type="project" value="UniProtKB-KW"/>
</dbReference>
<dbReference type="Gene3D" id="2.170.270.10">
    <property type="entry name" value="SET domain"/>
    <property type="match status" value="1"/>
</dbReference>
<evidence type="ECO:0000313" key="9">
    <source>
        <dbReference type="Proteomes" id="UP000243502"/>
    </source>
</evidence>
<dbReference type="AlphaFoldDB" id="A0A2I8F344"/>
<dbReference type="InterPro" id="IPR001214">
    <property type="entry name" value="SET_dom"/>
</dbReference>
<sequence length="149" mass="16627">MRRIVVRRSSIHGRGVFATTTLGAGELICEYKGTLVPWGVAMSRPPRDVSQPDHTFFFDLGDGYVIDGAVGGNSARWINHSCAPNCEPELDGRRIFIRALRRITVGEELSIDYALVGEEKPSRALRERYRCSCSARKCRGTMLADTHSR</sequence>
<dbReference type="SMART" id="SM00317">
    <property type="entry name" value="SET"/>
    <property type="match status" value="1"/>
</dbReference>
<evidence type="ECO:0000256" key="4">
    <source>
        <dbReference type="ARBA" id="ARBA00022679"/>
    </source>
</evidence>
<dbReference type="InterPro" id="IPR050777">
    <property type="entry name" value="SET2_Histone-Lys_MeTrsfase"/>
</dbReference>
<dbReference type="EMBL" id="CP026113">
    <property type="protein sequence ID" value="AUT66118.1"/>
    <property type="molecule type" value="Genomic_DNA"/>
</dbReference>
<evidence type="ECO:0000256" key="3">
    <source>
        <dbReference type="ARBA" id="ARBA00022603"/>
    </source>
</evidence>
<dbReference type="Proteomes" id="UP000243502">
    <property type="component" value="Chromosome 3"/>
</dbReference>
<proteinExistence type="predicted"/>
<name>A0A2I8F344_9BURK</name>
<keyword evidence="4" id="KW-0808">Transferase</keyword>
<evidence type="ECO:0000256" key="5">
    <source>
        <dbReference type="ARBA" id="ARBA00022691"/>
    </source>
</evidence>
<dbReference type="PANTHER" id="PTHR22884">
    <property type="entry name" value="SET DOMAIN PROTEINS"/>
    <property type="match status" value="1"/>
</dbReference>
<dbReference type="InterPro" id="IPR003616">
    <property type="entry name" value="Post-SET_dom"/>
</dbReference>
<gene>
    <name evidence="8" type="ORF">C2L65_35350</name>
</gene>
<dbReference type="PROSITE" id="PS50868">
    <property type="entry name" value="POST_SET"/>
    <property type="match status" value="1"/>
</dbReference>
<evidence type="ECO:0000256" key="1">
    <source>
        <dbReference type="ARBA" id="ARBA00004286"/>
    </source>
</evidence>
<dbReference type="KEGG" id="pter:C2L65_35350"/>
<keyword evidence="5" id="KW-0949">S-adenosyl-L-methionine</keyword>
<keyword evidence="3" id="KW-0489">Methyltransferase</keyword>
<comment type="subcellular location">
    <subcellularLocation>
        <location evidence="1">Chromosome</location>
    </subcellularLocation>
</comment>
<evidence type="ECO:0000259" key="6">
    <source>
        <dbReference type="PROSITE" id="PS50280"/>
    </source>
</evidence>
<evidence type="ECO:0000313" key="8">
    <source>
        <dbReference type="EMBL" id="AUT66118.1"/>
    </source>
</evidence>
<dbReference type="SUPFAM" id="SSF82199">
    <property type="entry name" value="SET domain"/>
    <property type="match status" value="1"/>
</dbReference>
<keyword evidence="2" id="KW-0158">Chromosome</keyword>
<protein>
    <submittedName>
        <fullName evidence="8">SET domain-containing protein</fullName>
    </submittedName>
</protein>
<dbReference type="PROSITE" id="PS50280">
    <property type="entry name" value="SET"/>
    <property type="match status" value="1"/>
</dbReference>
<organism evidence="8 9">
    <name type="scientific">Paraburkholderia terrae</name>
    <dbReference type="NCBI Taxonomy" id="311230"/>
    <lineage>
        <taxon>Bacteria</taxon>
        <taxon>Pseudomonadati</taxon>
        <taxon>Pseudomonadota</taxon>
        <taxon>Betaproteobacteria</taxon>
        <taxon>Burkholderiales</taxon>
        <taxon>Burkholderiaceae</taxon>
        <taxon>Paraburkholderia</taxon>
    </lineage>
</organism>
<dbReference type="OrthoDB" id="9790349at2"/>
<dbReference type="GO" id="GO:0005694">
    <property type="term" value="C:chromosome"/>
    <property type="evidence" value="ECO:0007669"/>
    <property type="project" value="UniProtKB-SubCell"/>
</dbReference>
<feature type="domain" description="SET" evidence="6">
    <location>
        <begin position="2"/>
        <end position="114"/>
    </location>
</feature>
<reference evidence="8 9" key="1">
    <citation type="submission" date="2018-01" db="EMBL/GenBank/DDBJ databases">
        <title>Species boundaries and ecological features among Paraburkholderia terrae DSMZ17804T, P. hospita DSMZ17164T and P. caribensis DSMZ13236T.</title>
        <authorList>
            <person name="Pratama A.A."/>
        </authorList>
    </citation>
    <scope>NUCLEOTIDE SEQUENCE [LARGE SCALE GENOMIC DNA]</scope>
    <source>
        <strain evidence="8 9">DSM 17804</strain>
    </source>
</reference>
<dbReference type="GO" id="GO:0008168">
    <property type="term" value="F:methyltransferase activity"/>
    <property type="evidence" value="ECO:0007669"/>
    <property type="project" value="UniProtKB-KW"/>
</dbReference>
<evidence type="ECO:0000256" key="2">
    <source>
        <dbReference type="ARBA" id="ARBA00022454"/>
    </source>
</evidence>
<feature type="domain" description="Post-SET" evidence="7">
    <location>
        <begin position="127"/>
        <end position="143"/>
    </location>
</feature>